<dbReference type="GO" id="GO:0034040">
    <property type="term" value="F:ATPase-coupled lipid transmembrane transporter activity"/>
    <property type="evidence" value="ECO:0007669"/>
    <property type="project" value="TreeGrafter"/>
</dbReference>
<keyword evidence="2" id="KW-0813">Transport</keyword>
<dbReference type="GO" id="GO:0005886">
    <property type="term" value="C:plasma membrane"/>
    <property type="evidence" value="ECO:0007669"/>
    <property type="project" value="UniProtKB-SubCell"/>
</dbReference>
<dbReference type="InterPro" id="IPR003439">
    <property type="entry name" value="ABC_transporter-like_ATP-bd"/>
</dbReference>
<evidence type="ECO:0000256" key="7">
    <source>
        <dbReference type="ARBA" id="ARBA00022989"/>
    </source>
</evidence>
<dbReference type="PANTHER" id="PTHR24221:SF654">
    <property type="entry name" value="ATP-BINDING CASSETTE SUB-FAMILY B MEMBER 6"/>
    <property type="match status" value="1"/>
</dbReference>
<comment type="subcellular location">
    <subcellularLocation>
        <location evidence="1">Cell membrane</location>
        <topology evidence="1">Multi-pass membrane protein</topology>
    </subcellularLocation>
</comment>
<evidence type="ECO:0000256" key="3">
    <source>
        <dbReference type="ARBA" id="ARBA00022475"/>
    </source>
</evidence>
<dbReference type="InterPro" id="IPR003593">
    <property type="entry name" value="AAA+_ATPase"/>
</dbReference>
<dbReference type="GO" id="GO:0016887">
    <property type="term" value="F:ATP hydrolysis activity"/>
    <property type="evidence" value="ECO:0007669"/>
    <property type="project" value="InterPro"/>
</dbReference>
<keyword evidence="3" id="KW-1003">Cell membrane</keyword>
<dbReference type="Pfam" id="PF00005">
    <property type="entry name" value="ABC_tran"/>
    <property type="match status" value="1"/>
</dbReference>
<gene>
    <name evidence="10" type="ORF">S01H1_02639</name>
</gene>
<evidence type="ECO:0000256" key="4">
    <source>
        <dbReference type="ARBA" id="ARBA00022692"/>
    </source>
</evidence>
<keyword evidence="7" id="KW-1133">Transmembrane helix</keyword>
<sequence>FENVSFKYPTSKKPILEDISFTVTPGQTIAIVGPTGSGKSTLTQLLLRLYDYEGTIKIDGINIKDISLESLRKAIGRIEQDIYLFPRTVRENIAFGLRNATQKDIEKAAKLAQADNFIINDLPKGYQTNVGEGGSQLSGGQKQRIALARTFLTNPHILILDDSTSSVDSKTEEEIVNAINNVRQGKTMFLITHRLSTIRQADSVIVLKGARIVAKGHHSELIYTSPDYRRIFGKYANLPPLRDIESRKNSSVGGGAS</sequence>
<organism evidence="10">
    <name type="scientific">marine sediment metagenome</name>
    <dbReference type="NCBI Taxonomy" id="412755"/>
    <lineage>
        <taxon>unclassified sequences</taxon>
        <taxon>metagenomes</taxon>
        <taxon>ecological metagenomes</taxon>
    </lineage>
</organism>
<dbReference type="InterPro" id="IPR039421">
    <property type="entry name" value="Type_1_exporter"/>
</dbReference>
<dbReference type="AlphaFoldDB" id="X0S449"/>
<evidence type="ECO:0000256" key="6">
    <source>
        <dbReference type="ARBA" id="ARBA00022840"/>
    </source>
</evidence>
<evidence type="ECO:0000256" key="2">
    <source>
        <dbReference type="ARBA" id="ARBA00022448"/>
    </source>
</evidence>
<dbReference type="PANTHER" id="PTHR24221">
    <property type="entry name" value="ATP-BINDING CASSETTE SUB-FAMILY B"/>
    <property type="match status" value="1"/>
</dbReference>
<evidence type="ECO:0000256" key="5">
    <source>
        <dbReference type="ARBA" id="ARBA00022741"/>
    </source>
</evidence>
<name>X0S449_9ZZZZ</name>
<reference evidence="10" key="1">
    <citation type="journal article" date="2014" name="Front. Microbiol.">
        <title>High frequency of phylogenetically diverse reductive dehalogenase-homologous genes in deep subseafloor sedimentary metagenomes.</title>
        <authorList>
            <person name="Kawai M."/>
            <person name="Futagami T."/>
            <person name="Toyoda A."/>
            <person name="Takaki Y."/>
            <person name="Nishi S."/>
            <person name="Hori S."/>
            <person name="Arai W."/>
            <person name="Tsubouchi T."/>
            <person name="Morono Y."/>
            <person name="Uchiyama I."/>
            <person name="Ito T."/>
            <person name="Fujiyama A."/>
            <person name="Inagaki F."/>
            <person name="Takami H."/>
        </authorList>
    </citation>
    <scope>NUCLEOTIDE SEQUENCE</scope>
    <source>
        <strain evidence="10">Expedition CK06-06</strain>
    </source>
</reference>
<evidence type="ECO:0000256" key="8">
    <source>
        <dbReference type="ARBA" id="ARBA00023136"/>
    </source>
</evidence>
<dbReference type="Gene3D" id="3.40.50.300">
    <property type="entry name" value="P-loop containing nucleotide triphosphate hydrolases"/>
    <property type="match status" value="1"/>
</dbReference>
<dbReference type="EMBL" id="BARS01001306">
    <property type="protein sequence ID" value="GAF69991.1"/>
    <property type="molecule type" value="Genomic_DNA"/>
</dbReference>
<dbReference type="SUPFAM" id="SSF52540">
    <property type="entry name" value="P-loop containing nucleoside triphosphate hydrolases"/>
    <property type="match status" value="1"/>
</dbReference>
<comment type="caution">
    <text evidence="10">The sequence shown here is derived from an EMBL/GenBank/DDBJ whole genome shotgun (WGS) entry which is preliminary data.</text>
</comment>
<dbReference type="GO" id="GO:0005524">
    <property type="term" value="F:ATP binding"/>
    <property type="evidence" value="ECO:0007669"/>
    <property type="project" value="UniProtKB-KW"/>
</dbReference>
<dbReference type="SMART" id="SM00382">
    <property type="entry name" value="AAA"/>
    <property type="match status" value="1"/>
</dbReference>
<feature type="non-terminal residue" evidence="10">
    <location>
        <position position="1"/>
    </location>
</feature>
<protein>
    <recommendedName>
        <fullName evidence="9">ABC transporter domain-containing protein</fullName>
    </recommendedName>
</protein>
<evidence type="ECO:0000256" key="1">
    <source>
        <dbReference type="ARBA" id="ARBA00004651"/>
    </source>
</evidence>
<dbReference type="FunFam" id="3.40.50.300:FF:000221">
    <property type="entry name" value="Multidrug ABC transporter ATP-binding protein"/>
    <property type="match status" value="1"/>
</dbReference>
<keyword evidence="8" id="KW-0472">Membrane</keyword>
<feature type="domain" description="ABC transporter" evidence="9">
    <location>
        <begin position="1"/>
        <end position="234"/>
    </location>
</feature>
<accession>X0S449</accession>
<dbReference type="PROSITE" id="PS00211">
    <property type="entry name" value="ABC_TRANSPORTER_1"/>
    <property type="match status" value="1"/>
</dbReference>
<evidence type="ECO:0000259" key="9">
    <source>
        <dbReference type="PROSITE" id="PS50893"/>
    </source>
</evidence>
<keyword evidence="6" id="KW-0067">ATP-binding</keyword>
<keyword evidence="5" id="KW-0547">Nucleotide-binding</keyword>
<proteinExistence type="predicted"/>
<dbReference type="InterPro" id="IPR027417">
    <property type="entry name" value="P-loop_NTPase"/>
</dbReference>
<evidence type="ECO:0000313" key="10">
    <source>
        <dbReference type="EMBL" id="GAF69991.1"/>
    </source>
</evidence>
<dbReference type="InterPro" id="IPR017871">
    <property type="entry name" value="ABC_transporter-like_CS"/>
</dbReference>
<keyword evidence="4" id="KW-0812">Transmembrane</keyword>
<dbReference type="PROSITE" id="PS50893">
    <property type="entry name" value="ABC_TRANSPORTER_2"/>
    <property type="match status" value="1"/>
</dbReference>